<proteinExistence type="predicted"/>
<dbReference type="EMBL" id="JACHGF010000003">
    <property type="protein sequence ID" value="MBB5284424.1"/>
    <property type="molecule type" value="Genomic_DNA"/>
</dbReference>
<accession>A0A840TLZ5</accession>
<dbReference type="AlphaFoldDB" id="A0A840TLZ5"/>
<gene>
    <name evidence="1" type="ORF">HNQ92_002567</name>
</gene>
<sequence>MKMITYLFWDSFRNELLEVVELDAKLSMEALMAKSAELNQKYHLRPGRGLLIEKPLNHQQDA</sequence>
<name>A0A840TLZ5_9BACT</name>
<evidence type="ECO:0000313" key="1">
    <source>
        <dbReference type="EMBL" id="MBB5284424.1"/>
    </source>
</evidence>
<dbReference type="Proteomes" id="UP000557307">
    <property type="component" value="Unassembled WGS sequence"/>
</dbReference>
<keyword evidence="2" id="KW-1185">Reference proteome</keyword>
<organism evidence="1 2">
    <name type="scientific">Rhabdobacter roseus</name>
    <dbReference type="NCBI Taxonomy" id="1655419"/>
    <lineage>
        <taxon>Bacteria</taxon>
        <taxon>Pseudomonadati</taxon>
        <taxon>Bacteroidota</taxon>
        <taxon>Cytophagia</taxon>
        <taxon>Cytophagales</taxon>
        <taxon>Cytophagaceae</taxon>
        <taxon>Rhabdobacter</taxon>
    </lineage>
</organism>
<protein>
    <submittedName>
        <fullName evidence="1">Uncharacterized protein</fullName>
    </submittedName>
</protein>
<reference evidence="1 2" key="1">
    <citation type="submission" date="2020-08" db="EMBL/GenBank/DDBJ databases">
        <title>Genomic Encyclopedia of Type Strains, Phase IV (KMG-IV): sequencing the most valuable type-strain genomes for metagenomic binning, comparative biology and taxonomic classification.</title>
        <authorList>
            <person name="Goeker M."/>
        </authorList>
    </citation>
    <scope>NUCLEOTIDE SEQUENCE [LARGE SCALE GENOMIC DNA]</scope>
    <source>
        <strain evidence="1 2">DSM 105074</strain>
    </source>
</reference>
<evidence type="ECO:0000313" key="2">
    <source>
        <dbReference type="Proteomes" id="UP000557307"/>
    </source>
</evidence>
<dbReference type="RefSeq" id="WP_184174363.1">
    <property type="nucleotide sequence ID" value="NZ_JACHGF010000003.1"/>
</dbReference>
<comment type="caution">
    <text evidence="1">The sequence shown here is derived from an EMBL/GenBank/DDBJ whole genome shotgun (WGS) entry which is preliminary data.</text>
</comment>